<reference evidence="1 2" key="1">
    <citation type="submission" date="2019-07" db="EMBL/GenBank/DDBJ databases">
        <authorList>
            <person name="Hibberd C M."/>
            <person name="Gehrig L. J."/>
            <person name="Chang H.-W."/>
            <person name="Venkatesh S."/>
        </authorList>
    </citation>
    <scope>NUCLEOTIDE SEQUENCE [LARGE SCALE GENOMIC DNA]</scope>
    <source>
        <strain evidence="1">Ruminococcus_obeum_SSTS_Bg7063</strain>
    </source>
</reference>
<gene>
    <name evidence="1" type="ORF">ROSSTS7063_03442</name>
</gene>
<dbReference type="Proteomes" id="UP000409147">
    <property type="component" value="Unassembled WGS sequence"/>
</dbReference>
<proteinExistence type="predicted"/>
<sequence length="100" mass="11490">MYKFSNPKLALRIIDEIIIPGRFPNYINLDSDEYDENEVDKVLDEVLDSPLVKVDETNSEETIAFVSQGVVKLEAKNDKVILSAKVIDWDTYNELKEIVK</sequence>
<accession>A0A564UUD2</accession>
<organism evidence="1 2">
    <name type="scientific">Blautia obeum</name>
    <dbReference type="NCBI Taxonomy" id="40520"/>
    <lineage>
        <taxon>Bacteria</taxon>
        <taxon>Bacillati</taxon>
        <taxon>Bacillota</taxon>
        <taxon>Clostridia</taxon>
        <taxon>Lachnospirales</taxon>
        <taxon>Lachnospiraceae</taxon>
        <taxon>Blautia</taxon>
    </lineage>
</organism>
<name>A0A564UUD2_9FIRM</name>
<evidence type="ECO:0000313" key="2">
    <source>
        <dbReference type="Proteomes" id="UP000409147"/>
    </source>
</evidence>
<dbReference type="EMBL" id="CABHNB010000046">
    <property type="protein sequence ID" value="VUX22871.1"/>
    <property type="molecule type" value="Genomic_DNA"/>
</dbReference>
<protein>
    <submittedName>
        <fullName evidence="1">Uncharacterized protein</fullName>
    </submittedName>
</protein>
<dbReference type="RefSeq" id="WP_144369874.1">
    <property type="nucleotide sequence ID" value="NZ_CABHNB010000046.1"/>
</dbReference>
<evidence type="ECO:0000313" key="1">
    <source>
        <dbReference type="EMBL" id="VUX22871.1"/>
    </source>
</evidence>
<keyword evidence="2" id="KW-1185">Reference proteome</keyword>
<dbReference type="AlphaFoldDB" id="A0A564UUD2"/>